<keyword evidence="3" id="KW-0732">Signal</keyword>
<dbReference type="PANTHER" id="PTHR30604:SF1">
    <property type="entry name" value="DNA UTILIZATION PROTEIN HOFQ"/>
    <property type="match status" value="1"/>
</dbReference>
<dbReference type="GO" id="GO:0009279">
    <property type="term" value="C:cell outer membrane"/>
    <property type="evidence" value="ECO:0007669"/>
    <property type="project" value="UniProtKB-SubCell"/>
</dbReference>
<dbReference type="PROSITE" id="PS51257">
    <property type="entry name" value="PROKAR_LIPOPROTEIN"/>
    <property type="match status" value="1"/>
</dbReference>
<dbReference type="RefSeq" id="WP_162048913.1">
    <property type="nucleotide sequence ID" value="NZ_AP019011.1"/>
</dbReference>
<evidence type="ECO:0000256" key="4">
    <source>
        <dbReference type="ARBA" id="ARBA00023136"/>
    </source>
</evidence>
<dbReference type="NCBIfam" id="TIGR02515">
    <property type="entry name" value="IV_pilus_PilQ"/>
    <property type="match status" value="1"/>
</dbReference>
<dbReference type="PANTHER" id="PTHR30604">
    <property type="entry name" value="PROTEIN TRANSPORT PROTEIN HOFQ"/>
    <property type="match status" value="1"/>
</dbReference>
<name>A0A679ICZ8_9RHOO</name>
<evidence type="ECO:0000256" key="2">
    <source>
        <dbReference type="ARBA" id="ARBA00022448"/>
    </source>
</evidence>
<dbReference type="Gene3D" id="3.30.1370.130">
    <property type="match status" value="1"/>
</dbReference>
<dbReference type="Gene3D" id="3.30.1370.120">
    <property type="match status" value="1"/>
</dbReference>
<evidence type="ECO:0000313" key="8">
    <source>
        <dbReference type="EMBL" id="BBU68145.1"/>
    </source>
</evidence>
<reference evidence="9" key="1">
    <citation type="submission" date="2020-01" db="EMBL/GenBank/DDBJ databases">
        <title>Phosphoaccumulans saitamaens gen. nov., sp. nov., a polyphosphate accumulating bacterium isolated from surface river water.</title>
        <authorList>
            <person name="Watanabe K."/>
            <person name="Suda W."/>
        </authorList>
    </citation>
    <scope>NUCLEOTIDE SEQUENCE [LARGE SCALE GENOMIC DNA]</scope>
    <source>
        <strain evidence="9">ICHIAU1</strain>
    </source>
</reference>
<organism evidence="8 9">
    <name type="scientific">Fluviibacter phosphoraccumulans</name>
    <dbReference type="NCBI Taxonomy" id="1751046"/>
    <lineage>
        <taxon>Bacteria</taxon>
        <taxon>Pseudomonadati</taxon>
        <taxon>Pseudomonadota</taxon>
        <taxon>Betaproteobacteria</taxon>
        <taxon>Rhodocyclales</taxon>
        <taxon>Fluviibacteraceae</taxon>
        <taxon>Fluviibacter</taxon>
    </lineage>
</organism>
<dbReference type="PRINTS" id="PR00811">
    <property type="entry name" value="BCTERIALGSPD"/>
</dbReference>
<keyword evidence="2 7" id="KW-0813">Transport</keyword>
<dbReference type="InterPro" id="IPR051808">
    <property type="entry name" value="Type_IV_pilus_biogenesis"/>
</dbReference>
<gene>
    <name evidence="8" type="ORF">ICHIAU1_04280</name>
</gene>
<comment type="subcellular location">
    <subcellularLocation>
        <location evidence="7">Cell outer membrane</location>
    </subcellularLocation>
    <subcellularLocation>
        <location evidence="1">Membrane</location>
    </subcellularLocation>
</comment>
<dbReference type="InterPro" id="IPR013355">
    <property type="entry name" value="Pilus_4_PilQ"/>
</dbReference>
<proteinExistence type="inferred from homology"/>
<evidence type="ECO:0000256" key="3">
    <source>
        <dbReference type="ARBA" id="ARBA00022729"/>
    </source>
</evidence>
<dbReference type="EMBL" id="AP022345">
    <property type="protein sequence ID" value="BBU68145.1"/>
    <property type="molecule type" value="Genomic_DNA"/>
</dbReference>
<dbReference type="Pfam" id="PF00263">
    <property type="entry name" value="Secretin"/>
    <property type="match status" value="1"/>
</dbReference>
<dbReference type="InterPro" id="IPR001775">
    <property type="entry name" value="GspD/PilQ"/>
</dbReference>
<dbReference type="InterPro" id="IPR005644">
    <property type="entry name" value="NolW-like"/>
</dbReference>
<evidence type="ECO:0000256" key="1">
    <source>
        <dbReference type="ARBA" id="ARBA00004370"/>
    </source>
</evidence>
<evidence type="ECO:0000256" key="6">
    <source>
        <dbReference type="RuleBase" id="RU004003"/>
    </source>
</evidence>
<dbReference type="GO" id="GO:0009306">
    <property type="term" value="P:protein secretion"/>
    <property type="evidence" value="ECO:0007669"/>
    <property type="project" value="InterPro"/>
</dbReference>
<evidence type="ECO:0000256" key="7">
    <source>
        <dbReference type="RuleBase" id="RU004004"/>
    </source>
</evidence>
<accession>A0A679ICZ8</accession>
<comment type="similarity">
    <text evidence="6">Belongs to the bacterial secretin family.</text>
</comment>
<dbReference type="OrthoDB" id="9779724at2"/>
<protein>
    <submittedName>
        <fullName evidence="8">Uncharacterized protein</fullName>
    </submittedName>
</protein>
<keyword evidence="5" id="KW-0998">Cell outer membrane</keyword>
<evidence type="ECO:0000313" key="9">
    <source>
        <dbReference type="Proteomes" id="UP000463961"/>
    </source>
</evidence>
<dbReference type="AlphaFoldDB" id="A0A679ICZ8"/>
<dbReference type="InterPro" id="IPR011662">
    <property type="entry name" value="Secretin/TonB_short_N"/>
</dbReference>
<sequence length="481" mass="51497">MKKPTGGIIRRLLNSIMALSLTYLFIGSCIALGAHPARMSLDIQNGDVRQVLALIGREMGINIVASEAVKGQVTVVMNNVPAAEVLQSIFQQRGLVGKQDDGILIVRPKSEAIEQERLGMELVQQAQSMGPLKQEAFHLRFAQAIDLEKLVREQLTARGKVSVDSRTNTVFVNDTALKLSEIAHLIKTVDQPIRQVLIEARIVEANETFNEELGVRLGALDTVRMGGGGLQIGGGQYVPPTQAGQALNYNRLVPGGTPSYQTLNSVNGQPFSVNQTLGSVNLPTTRAAAGTMAFALLSPTGSRILNVELSALESDGRGKIISSPKVVTGDNVKAVIEDGTEIPYLSTAQTGGTTIPTVEFKKAVLSLDVTPQITPDGKVRLKLVVRKEEPDYAAMQLIPGSTNPPIKSTVVTTDVLVENGGTVSIGGVFIKKVDNLVTQVPFLGDIPFIGNFFKYRSTTEQRRELLVFISPQVVAGGTTGP</sequence>
<keyword evidence="4" id="KW-0472">Membrane</keyword>
<dbReference type="Proteomes" id="UP000463961">
    <property type="component" value="Chromosome"/>
</dbReference>
<dbReference type="Pfam" id="PF03958">
    <property type="entry name" value="Secretin_N"/>
    <property type="match status" value="1"/>
</dbReference>
<keyword evidence="9" id="KW-1185">Reference proteome</keyword>
<evidence type="ECO:0000256" key="5">
    <source>
        <dbReference type="ARBA" id="ARBA00023237"/>
    </source>
</evidence>
<dbReference type="InterPro" id="IPR004846">
    <property type="entry name" value="T2SS/T3SS_dom"/>
</dbReference>
<dbReference type="SMART" id="SM00965">
    <property type="entry name" value="STN"/>
    <property type="match status" value="1"/>
</dbReference>
<dbReference type="InterPro" id="IPR038591">
    <property type="entry name" value="NolW-like_sf"/>
</dbReference>
<dbReference type="Pfam" id="PF07660">
    <property type="entry name" value="STN"/>
    <property type="match status" value="1"/>
</dbReference>